<evidence type="ECO:0000256" key="1">
    <source>
        <dbReference type="ARBA" id="ARBA00022705"/>
    </source>
</evidence>
<dbReference type="GO" id="GO:0006260">
    <property type="term" value="P:DNA replication"/>
    <property type="evidence" value="ECO:0007669"/>
    <property type="project" value="UniProtKB-KW"/>
</dbReference>
<proteinExistence type="predicted"/>
<dbReference type="InterPro" id="IPR011990">
    <property type="entry name" value="TPR-like_helical_dom_sf"/>
</dbReference>
<dbReference type="SUPFAM" id="SSF46565">
    <property type="entry name" value="Chaperone J-domain"/>
    <property type="match status" value="1"/>
</dbReference>
<gene>
    <name evidence="3" type="ORF">AWN73_01465</name>
</gene>
<evidence type="ECO:0000313" key="4">
    <source>
        <dbReference type="Proteomes" id="UP000238081"/>
    </source>
</evidence>
<evidence type="ECO:0000313" key="3">
    <source>
        <dbReference type="EMBL" id="PPV15786.1"/>
    </source>
</evidence>
<dbReference type="PRINTS" id="PR00625">
    <property type="entry name" value="JDOMAIN"/>
</dbReference>
<dbReference type="Gene3D" id="1.10.287.110">
    <property type="entry name" value="DnaJ domain"/>
    <property type="match status" value="1"/>
</dbReference>
<dbReference type="EMBL" id="LRDH01000096">
    <property type="protein sequence ID" value="PPV15786.1"/>
    <property type="molecule type" value="Genomic_DNA"/>
</dbReference>
<organism evidence="3 4">
    <name type="scientific">Clostridium butyricum</name>
    <dbReference type="NCBI Taxonomy" id="1492"/>
    <lineage>
        <taxon>Bacteria</taxon>
        <taxon>Bacillati</taxon>
        <taxon>Bacillota</taxon>
        <taxon>Clostridia</taxon>
        <taxon>Eubacteriales</taxon>
        <taxon>Clostridiaceae</taxon>
        <taxon>Clostridium</taxon>
    </lineage>
</organism>
<dbReference type="RefSeq" id="WP_027635741.1">
    <property type="nucleotide sequence ID" value="NZ_JBBNPO010000002.1"/>
</dbReference>
<dbReference type="SMART" id="SM00271">
    <property type="entry name" value="DnaJ"/>
    <property type="match status" value="1"/>
</dbReference>
<dbReference type="CDD" id="cd06257">
    <property type="entry name" value="DnaJ"/>
    <property type="match status" value="1"/>
</dbReference>
<accession>A0A2S7FC63</accession>
<dbReference type="InterPro" id="IPR001623">
    <property type="entry name" value="DnaJ_domain"/>
</dbReference>
<reference evidence="3 4" key="1">
    <citation type="submission" date="2016-01" db="EMBL/GenBank/DDBJ databases">
        <title>Characterization of the Clostridium difficile lineages that are prevalent in Hong Kong and China.</title>
        <authorList>
            <person name="Kwok J.S.-L."/>
            <person name="Lam W.-Y."/>
            <person name="Ip M."/>
            <person name="Chan T.-F."/>
            <person name="Hawkey P.M."/>
            <person name="Tsui S.K.-W."/>
        </authorList>
    </citation>
    <scope>NUCLEOTIDE SEQUENCE [LARGE SCALE GENOMIC DNA]</scope>
    <source>
        <strain evidence="3 4">300064</strain>
    </source>
</reference>
<keyword evidence="1" id="KW-0235">DNA replication</keyword>
<sequence length="167" mass="18970">MNPYEILGIEENASEDEIKEKYQTLAEEYTLNQDETTQEKLEEINRAYDLLMNSKNIYAEIRKLIEIKNFPLAESKLNMINERDNAEWNYLEGFICVQKGWFETGLNYIKKALELDPGNTEYISSMNTLQSRIIEYATKYANQGVRPAAANNMNACGGGGGNNGGMC</sequence>
<dbReference type="SUPFAM" id="SSF48452">
    <property type="entry name" value="TPR-like"/>
    <property type="match status" value="1"/>
</dbReference>
<dbReference type="Proteomes" id="UP000238081">
    <property type="component" value="Unassembled WGS sequence"/>
</dbReference>
<name>A0A2S7FC63_CLOBU</name>
<dbReference type="AlphaFoldDB" id="A0A2S7FC63"/>
<feature type="domain" description="J" evidence="2">
    <location>
        <begin position="2"/>
        <end position="69"/>
    </location>
</feature>
<dbReference type="InterPro" id="IPR036869">
    <property type="entry name" value="J_dom_sf"/>
</dbReference>
<comment type="caution">
    <text evidence="3">The sequence shown here is derived from an EMBL/GenBank/DDBJ whole genome shotgun (WGS) entry which is preliminary data.</text>
</comment>
<protein>
    <submittedName>
        <fullName evidence="3">Molecular chaperone DnaJ</fullName>
    </submittedName>
</protein>
<dbReference type="PROSITE" id="PS50076">
    <property type="entry name" value="DNAJ_2"/>
    <property type="match status" value="1"/>
</dbReference>
<dbReference type="Pfam" id="PF00226">
    <property type="entry name" value="DnaJ"/>
    <property type="match status" value="1"/>
</dbReference>
<evidence type="ECO:0000259" key="2">
    <source>
        <dbReference type="PROSITE" id="PS50076"/>
    </source>
</evidence>